<keyword evidence="1" id="KW-0812">Transmembrane</keyword>
<gene>
    <name evidence="2" type="ORF">ABS642_05140</name>
</gene>
<feature type="transmembrane region" description="Helical" evidence="1">
    <location>
        <begin position="155"/>
        <end position="179"/>
    </location>
</feature>
<dbReference type="EMBL" id="CP158357">
    <property type="protein sequence ID" value="XBX79468.1"/>
    <property type="molecule type" value="Genomic_DNA"/>
</dbReference>
<proteinExistence type="predicted"/>
<name>A0AAU7W0H7_9MICO</name>
<dbReference type="AlphaFoldDB" id="A0AAU7W0H7"/>
<accession>A0AAU7W0H7</accession>
<evidence type="ECO:0000313" key="2">
    <source>
        <dbReference type="EMBL" id="XBX79468.1"/>
    </source>
</evidence>
<dbReference type="RefSeq" id="WP_350352495.1">
    <property type="nucleotide sequence ID" value="NZ_CP158357.1"/>
</dbReference>
<keyword evidence="1" id="KW-0472">Membrane</keyword>
<organism evidence="2">
    <name type="scientific">Microbacterium sp. A8/3-1</name>
    <dbReference type="NCBI Taxonomy" id="3160749"/>
    <lineage>
        <taxon>Bacteria</taxon>
        <taxon>Bacillati</taxon>
        <taxon>Actinomycetota</taxon>
        <taxon>Actinomycetes</taxon>
        <taxon>Micrococcales</taxon>
        <taxon>Microbacteriaceae</taxon>
        <taxon>Microbacterium</taxon>
    </lineage>
</organism>
<evidence type="ECO:0000256" key="1">
    <source>
        <dbReference type="SAM" id="Phobius"/>
    </source>
</evidence>
<protein>
    <submittedName>
        <fullName evidence="2">Uncharacterized protein</fullName>
    </submittedName>
</protein>
<sequence>MSETYEARGDRHLSSPDAAWAAYRQVIDRMARELGDLESRMSWVKASDGSVTPGRETLDGAVAVLEADGLPFTYSFTSLTSKHGDVVAVYVWTNQRRVMVTSRATSASRAKGLAAVGTDLLEAIGGPRDVSVARRPGFTIVSGAVEDERRRTPKWVIWVSTVAGGAILTGAVAFGYAYLTAWMKSSGLMP</sequence>
<reference evidence="2" key="1">
    <citation type="submission" date="2024-06" db="EMBL/GenBank/DDBJ databases">
        <title>Draft genome sequence of Microbacterium sp. strain A8/3-1, isolated from Oxytropis tragacanthoides Fisch. ex DC. Root nodules in the Altai region of Russia.</title>
        <authorList>
            <person name="Sazanova A."/>
            <person name="Guro P."/>
            <person name="Kuznetsova I."/>
            <person name="Belimov A."/>
            <person name="Safronova V."/>
        </authorList>
    </citation>
    <scope>NUCLEOTIDE SEQUENCE</scope>
    <source>
        <strain evidence="2">A8/3-1</strain>
    </source>
</reference>
<keyword evidence="1" id="KW-1133">Transmembrane helix</keyword>